<proteinExistence type="inferred from homology"/>
<dbReference type="Proteomes" id="UP001060164">
    <property type="component" value="Chromosome"/>
</dbReference>
<gene>
    <name evidence="9 10" type="primary">ybeY</name>
    <name evidence="10" type="ORF">NQ502_19185</name>
</gene>
<evidence type="ECO:0000313" key="11">
    <source>
        <dbReference type="Proteomes" id="UP001060164"/>
    </source>
</evidence>
<evidence type="ECO:0000256" key="2">
    <source>
        <dbReference type="ARBA" id="ARBA00022517"/>
    </source>
</evidence>
<keyword evidence="3 9" id="KW-0698">rRNA processing</keyword>
<name>A0ABY5VFW8_9FIRM</name>
<dbReference type="InterPro" id="IPR020549">
    <property type="entry name" value="YbeY_CS"/>
</dbReference>
<dbReference type="InterPro" id="IPR023091">
    <property type="entry name" value="MetalPrtase_cat_dom_sf_prd"/>
</dbReference>
<evidence type="ECO:0000256" key="1">
    <source>
        <dbReference type="ARBA" id="ARBA00010875"/>
    </source>
</evidence>
<comment type="function">
    <text evidence="9">Single strand-specific metallo-endoribonuclease involved in late-stage 70S ribosome quality control and in maturation of the 3' terminus of the 16S rRNA.</text>
</comment>
<keyword evidence="8 9" id="KW-0862">Zinc</keyword>
<evidence type="ECO:0000256" key="7">
    <source>
        <dbReference type="ARBA" id="ARBA00022801"/>
    </source>
</evidence>
<keyword evidence="7 9" id="KW-0378">Hydrolase</keyword>
<feature type="binding site" evidence="9">
    <location>
        <position position="135"/>
    </location>
    <ligand>
        <name>Zn(2+)</name>
        <dbReference type="ChEBI" id="CHEBI:29105"/>
        <note>catalytic</note>
    </ligand>
</feature>
<dbReference type="EMBL" id="CP102290">
    <property type="protein sequence ID" value="UWP59455.1"/>
    <property type="molecule type" value="Genomic_DNA"/>
</dbReference>
<feature type="binding site" evidence="9">
    <location>
        <position position="141"/>
    </location>
    <ligand>
        <name>Zn(2+)</name>
        <dbReference type="ChEBI" id="CHEBI:29105"/>
        <note>catalytic</note>
    </ligand>
</feature>
<dbReference type="NCBIfam" id="TIGR00043">
    <property type="entry name" value="rRNA maturation RNase YbeY"/>
    <property type="match status" value="1"/>
</dbReference>
<evidence type="ECO:0000256" key="8">
    <source>
        <dbReference type="ARBA" id="ARBA00022833"/>
    </source>
</evidence>
<dbReference type="HAMAP" id="MF_00009">
    <property type="entry name" value="Endoribonucl_YbeY"/>
    <property type="match status" value="1"/>
</dbReference>
<keyword evidence="5 9" id="KW-0479">Metal-binding</keyword>
<keyword evidence="11" id="KW-1185">Reference proteome</keyword>
<keyword evidence="2 9" id="KW-0690">Ribosome biogenesis</keyword>
<dbReference type="InterPro" id="IPR002036">
    <property type="entry name" value="YbeY"/>
</dbReference>
<reference evidence="10" key="1">
    <citation type="journal article" date="2022" name="Cell">
        <title>Design, construction, and in vivo augmentation of a complex gut microbiome.</title>
        <authorList>
            <person name="Cheng A.G."/>
            <person name="Ho P.Y."/>
            <person name="Aranda-Diaz A."/>
            <person name="Jain S."/>
            <person name="Yu F.B."/>
            <person name="Meng X."/>
            <person name="Wang M."/>
            <person name="Iakiviak M."/>
            <person name="Nagashima K."/>
            <person name="Zhao A."/>
            <person name="Murugkar P."/>
            <person name="Patil A."/>
            <person name="Atabakhsh K."/>
            <person name="Weakley A."/>
            <person name="Yan J."/>
            <person name="Brumbaugh A.R."/>
            <person name="Higginbottom S."/>
            <person name="Dimas A."/>
            <person name="Shiver A.L."/>
            <person name="Deutschbauer A."/>
            <person name="Neff N."/>
            <person name="Sonnenburg J.L."/>
            <person name="Huang K.C."/>
            <person name="Fischbach M.A."/>
        </authorList>
    </citation>
    <scope>NUCLEOTIDE SEQUENCE</scope>
    <source>
        <strain evidence="10">DSM 19829</strain>
    </source>
</reference>
<dbReference type="Gene3D" id="3.40.390.30">
    <property type="entry name" value="Metalloproteases ('zincins'), catalytic domain"/>
    <property type="match status" value="1"/>
</dbReference>
<dbReference type="SUPFAM" id="SSF55486">
    <property type="entry name" value="Metalloproteases ('zincins'), catalytic domain"/>
    <property type="match status" value="1"/>
</dbReference>
<dbReference type="RefSeq" id="WP_028529736.1">
    <property type="nucleotide sequence ID" value="NZ_CABLBR010000032.1"/>
</dbReference>
<keyword evidence="4 9" id="KW-0540">Nuclease</keyword>
<organism evidence="10 11">
    <name type="scientific">Ruminococcus gauvreauii</name>
    <dbReference type="NCBI Taxonomy" id="438033"/>
    <lineage>
        <taxon>Bacteria</taxon>
        <taxon>Bacillati</taxon>
        <taxon>Bacillota</taxon>
        <taxon>Clostridia</taxon>
        <taxon>Eubacteriales</taxon>
        <taxon>Oscillospiraceae</taxon>
        <taxon>Ruminococcus</taxon>
    </lineage>
</organism>
<dbReference type="PANTHER" id="PTHR46986:SF1">
    <property type="entry name" value="ENDORIBONUCLEASE YBEY, CHLOROPLASTIC"/>
    <property type="match status" value="1"/>
</dbReference>
<dbReference type="PROSITE" id="PS01306">
    <property type="entry name" value="UPF0054"/>
    <property type="match status" value="1"/>
</dbReference>
<evidence type="ECO:0000256" key="9">
    <source>
        <dbReference type="HAMAP-Rule" id="MF_00009"/>
    </source>
</evidence>
<evidence type="ECO:0000256" key="6">
    <source>
        <dbReference type="ARBA" id="ARBA00022759"/>
    </source>
</evidence>
<accession>A0ABY5VFW8</accession>
<evidence type="ECO:0000256" key="4">
    <source>
        <dbReference type="ARBA" id="ARBA00022722"/>
    </source>
</evidence>
<dbReference type="Pfam" id="PF02130">
    <property type="entry name" value="YbeY"/>
    <property type="match status" value="1"/>
</dbReference>
<evidence type="ECO:0000256" key="5">
    <source>
        <dbReference type="ARBA" id="ARBA00022723"/>
    </source>
</evidence>
<dbReference type="EC" id="3.1.-.-" evidence="9"/>
<protein>
    <recommendedName>
        <fullName evidence="9">Endoribonuclease YbeY</fullName>
        <ecNumber evidence="9">3.1.-.-</ecNumber>
    </recommendedName>
</protein>
<comment type="cofactor">
    <cofactor evidence="9">
        <name>Zn(2+)</name>
        <dbReference type="ChEBI" id="CHEBI:29105"/>
    </cofactor>
    <text evidence="9">Binds 1 zinc ion.</text>
</comment>
<evidence type="ECO:0000256" key="3">
    <source>
        <dbReference type="ARBA" id="ARBA00022552"/>
    </source>
</evidence>
<keyword evidence="6 9" id="KW-0255">Endonuclease</keyword>
<comment type="subcellular location">
    <subcellularLocation>
        <location evidence="9">Cytoplasm</location>
    </subcellularLocation>
</comment>
<feature type="binding site" evidence="9">
    <location>
        <position position="131"/>
    </location>
    <ligand>
        <name>Zn(2+)</name>
        <dbReference type="ChEBI" id="CHEBI:29105"/>
        <note>catalytic</note>
    </ligand>
</feature>
<sequence length="165" mass="18925">MTVFIENETGCEFPFSCQQVAEDVICKVLEQENCPYDAEVNIVLTGEYEIRETNRNFRNIDSVTDVLSFPAIDFEAPADYTIIGERADEFINPDTDLLMLGDIMICIPRMLLQAKEYGHGVRREYAFLIAHSLLHLLGYDHMEAEDAAVMEQKQEQVLEQLNITR</sequence>
<evidence type="ECO:0000313" key="10">
    <source>
        <dbReference type="EMBL" id="UWP59455.1"/>
    </source>
</evidence>
<keyword evidence="9" id="KW-0963">Cytoplasm</keyword>
<dbReference type="PANTHER" id="PTHR46986">
    <property type="entry name" value="ENDORIBONUCLEASE YBEY, CHLOROPLASTIC"/>
    <property type="match status" value="1"/>
</dbReference>
<comment type="similarity">
    <text evidence="1 9">Belongs to the endoribonuclease YbeY family.</text>
</comment>